<feature type="region of interest" description="Disordered" evidence="1">
    <location>
        <begin position="1"/>
        <end position="21"/>
    </location>
</feature>
<keyword evidence="3" id="KW-1185">Reference proteome</keyword>
<dbReference type="InterPro" id="IPR013783">
    <property type="entry name" value="Ig-like_fold"/>
</dbReference>
<dbReference type="AlphaFoldDB" id="A0A7J7ICQ2"/>
<proteinExistence type="predicted"/>
<organism evidence="2 3">
    <name type="scientific">Cyanidiococcus yangmingshanensis</name>
    <dbReference type="NCBI Taxonomy" id="2690220"/>
    <lineage>
        <taxon>Eukaryota</taxon>
        <taxon>Rhodophyta</taxon>
        <taxon>Bangiophyceae</taxon>
        <taxon>Cyanidiales</taxon>
        <taxon>Cyanidiaceae</taxon>
        <taxon>Cyanidiococcus</taxon>
    </lineage>
</organism>
<name>A0A7J7ICQ2_9RHOD</name>
<protein>
    <recommendedName>
        <fullName evidence="4">Carbohydrate binding module family 25 domain-containing protein</fullName>
    </recommendedName>
</protein>
<accession>A0A7J7ICQ2</accession>
<dbReference type="Proteomes" id="UP000530660">
    <property type="component" value="Unassembled WGS sequence"/>
</dbReference>
<reference evidence="2 3" key="1">
    <citation type="journal article" date="2020" name="J. Phycol.">
        <title>Comparative genome analysis reveals Cyanidiococcus gen. nov., a new extremophilic red algal genus sister to Cyanidioschyzon (Cyanidioschyzonaceae, Rhodophyta).</title>
        <authorList>
            <person name="Liu S.-L."/>
            <person name="Chiang Y.-R."/>
            <person name="Yoon H.S."/>
            <person name="Fu H.-Y."/>
        </authorList>
    </citation>
    <scope>NUCLEOTIDE SEQUENCE [LARGE SCALE GENOMIC DNA]</scope>
    <source>
        <strain evidence="2 3">THAL066</strain>
    </source>
</reference>
<evidence type="ECO:0008006" key="4">
    <source>
        <dbReference type="Google" id="ProtNLM"/>
    </source>
</evidence>
<evidence type="ECO:0000313" key="2">
    <source>
        <dbReference type="EMBL" id="KAF6000808.1"/>
    </source>
</evidence>
<evidence type="ECO:0000256" key="1">
    <source>
        <dbReference type="SAM" id="MobiDB-lite"/>
    </source>
</evidence>
<evidence type="ECO:0000313" key="3">
    <source>
        <dbReference type="Proteomes" id="UP000530660"/>
    </source>
</evidence>
<dbReference type="OrthoDB" id="1881at2759"/>
<feature type="compositionally biased region" description="Polar residues" evidence="1">
    <location>
        <begin position="1"/>
        <end position="18"/>
    </location>
</feature>
<dbReference type="EMBL" id="VWRR01000017">
    <property type="protein sequence ID" value="KAF6000808.1"/>
    <property type="molecule type" value="Genomic_DNA"/>
</dbReference>
<gene>
    <name evidence="2" type="ORF">F1559_000575</name>
</gene>
<dbReference type="Gene3D" id="2.60.40.10">
    <property type="entry name" value="Immunoglobulins"/>
    <property type="match status" value="2"/>
</dbReference>
<sequence length="246" mass="28081">MSVRTASAVGSHSSSGNMNGPAGSAKDWIEVFHSMPSLENVYIIFSKDGGPWTPNRTHKFEDASHIREGFRVFRVGGCKRLEFAITDGKRYWDDNGGQNYVITEPGRYVVSINGLERRGDVDIEEIHRQQTKTVDQYIEILYRSPPGWQRAHILYAKQLNAQGGWTPSPGEPMLRNPEESGLFFIRLLAKELEFVFTDGENAYDNRKGKNYKCHTPGRYIVQYEQCQYLGRSQRDLLRQETAGRKA</sequence>
<comment type="caution">
    <text evidence="2">The sequence shown here is derived from an EMBL/GenBank/DDBJ whole genome shotgun (WGS) entry which is preliminary data.</text>
</comment>